<dbReference type="GO" id="GO:0003978">
    <property type="term" value="F:UDP-glucose 4-epimerase activity"/>
    <property type="evidence" value="ECO:0007669"/>
    <property type="project" value="UniProtKB-UniRule"/>
</dbReference>
<sequence length="393" mass="43333">MAPQEPLRLVIVTGGAGYIGSHVVYTLLETRRYRVVSLDNYGNSFPEALVRVSQLAREALPKDATEQDIESTKIEAVSCDLTREDQVRAVFERYGHGAFWGVIHVAALKSVGESSSRPLDYYHTNVGATVSLLKLMEEYGTHRFVYSSSATVYGIPPVIPIPETTPLKAESVYGRTKVMCENILMDLAASNPEQWRLISLRYFNPAGAHPSGRIGEDPRGRPGNLLPLLSQMSVGRLPEGKTLQVFGNDYPTHDGTCVRDYIHVMDLASGHVLALEALASQTDTRAFRAYNLGKGRGQSVLDMVAAMRKASGCEYETVIVGRRLGDVPDLTADPALAEKELGFKAPRELDEMCRDLWNWQSKNPQGYETPEAVATKEEKQTEVAKETVATETL</sequence>
<dbReference type="Gene3D" id="3.90.25.10">
    <property type="entry name" value="UDP-galactose 4-epimerase, domain 1"/>
    <property type="match status" value="1"/>
</dbReference>
<dbReference type="Proteomes" id="UP000077266">
    <property type="component" value="Unassembled WGS sequence"/>
</dbReference>
<dbReference type="EMBL" id="KV426038">
    <property type="protein sequence ID" value="KZV90920.1"/>
    <property type="molecule type" value="Genomic_DNA"/>
</dbReference>
<evidence type="ECO:0000256" key="6">
    <source>
        <dbReference type="ARBA" id="ARBA00023144"/>
    </source>
</evidence>
<comment type="catalytic activity">
    <reaction evidence="1 11">
        <text>UDP-alpha-D-glucose = UDP-alpha-D-galactose</text>
        <dbReference type="Rhea" id="RHEA:22168"/>
        <dbReference type="ChEBI" id="CHEBI:58885"/>
        <dbReference type="ChEBI" id="CHEBI:66914"/>
        <dbReference type="EC" id="5.1.3.2"/>
    </reaction>
</comment>
<keyword evidence="6" id="KW-0299">Galactose metabolism</keyword>
<dbReference type="Pfam" id="PF01370">
    <property type="entry name" value="Epimerase"/>
    <property type="match status" value="1"/>
</dbReference>
<comment type="cofactor">
    <cofactor evidence="2 11">
        <name>NAD(+)</name>
        <dbReference type="ChEBI" id="CHEBI:57540"/>
    </cofactor>
</comment>
<evidence type="ECO:0000256" key="3">
    <source>
        <dbReference type="ARBA" id="ARBA00004947"/>
    </source>
</evidence>
<dbReference type="GO" id="GO:0006012">
    <property type="term" value="P:galactose metabolic process"/>
    <property type="evidence" value="ECO:0007669"/>
    <property type="project" value="UniProtKB-UniPathway"/>
</dbReference>
<keyword evidence="15" id="KW-1185">Reference proteome</keyword>
<protein>
    <recommendedName>
        <fullName evidence="11">UDP-glucose 4-epimerase</fullName>
        <ecNumber evidence="11">5.1.3.2</ecNumber>
    </recommendedName>
</protein>
<comment type="pathway">
    <text evidence="3 11">Carbohydrate metabolism; galactose metabolism.</text>
</comment>
<comment type="similarity">
    <text evidence="11">Belongs to the NAD(P)-dependent epimerase/dehydratase family.</text>
</comment>
<dbReference type="STRING" id="1314781.A0A165GRX3"/>
<evidence type="ECO:0000256" key="5">
    <source>
        <dbReference type="ARBA" id="ARBA00023027"/>
    </source>
</evidence>
<feature type="domain" description="NAD-dependent epimerase/dehydratase" evidence="13">
    <location>
        <begin position="10"/>
        <end position="293"/>
    </location>
</feature>
<dbReference type="InterPro" id="IPR005886">
    <property type="entry name" value="UDP_G4E"/>
</dbReference>
<dbReference type="PANTHER" id="PTHR43725:SF47">
    <property type="entry name" value="UDP-GLUCOSE 4-EPIMERASE"/>
    <property type="match status" value="1"/>
</dbReference>
<feature type="compositionally biased region" description="Basic and acidic residues" evidence="12">
    <location>
        <begin position="374"/>
        <end position="385"/>
    </location>
</feature>
<comment type="similarity">
    <text evidence="10">In the C-terminal section; belongs to the aldose epimerase family.</text>
</comment>
<gene>
    <name evidence="14" type="ORF">EXIGLDRAFT_676595</name>
</gene>
<dbReference type="InterPro" id="IPR001509">
    <property type="entry name" value="Epimerase_deHydtase"/>
</dbReference>
<comment type="similarity">
    <text evidence="9">In the N-terminal section; belongs to the NAD(P)-dependent epimerase/dehydratase family.</text>
</comment>
<evidence type="ECO:0000256" key="12">
    <source>
        <dbReference type="SAM" id="MobiDB-lite"/>
    </source>
</evidence>
<evidence type="ECO:0000256" key="8">
    <source>
        <dbReference type="ARBA" id="ARBA00037676"/>
    </source>
</evidence>
<dbReference type="PRINTS" id="PR01713">
    <property type="entry name" value="NUCEPIMERASE"/>
</dbReference>
<dbReference type="InParanoid" id="A0A165GRX3"/>
<dbReference type="NCBIfam" id="TIGR01179">
    <property type="entry name" value="galE"/>
    <property type="match status" value="1"/>
</dbReference>
<dbReference type="GO" id="GO:0005829">
    <property type="term" value="C:cytosol"/>
    <property type="evidence" value="ECO:0007669"/>
    <property type="project" value="TreeGrafter"/>
</dbReference>
<keyword evidence="5 11" id="KW-0520">NAD</keyword>
<comment type="subunit">
    <text evidence="11">Homodimer.</text>
</comment>
<evidence type="ECO:0000256" key="7">
    <source>
        <dbReference type="ARBA" id="ARBA00023235"/>
    </source>
</evidence>
<proteinExistence type="inferred from homology"/>
<evidence type="ECO:0000256" key="1">
    <source>
        <dbReference type="ARBA" id="ARBA00000083"/>
    </source>
</evidence>
<name>A0A165GRX3_EXIGL</name>
<evidence type="ECO:0000313" key="15">
    <source>
        <dbReference type="Proteomes" id="UP000077266"/>
    </source>
</evidence>
<dbReference type="OrthoDB" id="9402762at2759"/>
<accession>A0A165GRX3</accession>
<keyword evidence="7 11" id="KW-0413">Isomerase</keyword>
<organism evidence="14 15">
    <name type="scientific">Exidia glandulosa HHB12029</name>
    <dbReference type="NCBI Taxonomy" id="1314781"/>
    <lineage>
        <taxon>Eukaryota</taxon>
        <taxon>Fungi</taxon>
        <taxon>Dikarya</taxon>
        <taxon>Basidiomycota</taxon>
        <taxon>Agaricomycotina</taxon>
        <taxon>Agaricomycetes</taxon>
        <taxon>Auriculariales</taxon>
        <taxon>Exidiaceae</taxon>
        <taxon>Exidia</taxon>
    </lineage>
</organism>
<evidence type="ECO:0000256" key="10">
    <source>
        <dbReference type="ARBA" id="ARBA00038238"/>
    </source>
</evidence>
<dbReference type="EC" id="5.1.3.2" evidence="11"/>
<keyword evidence="11" id="KW-0119">Carbohydrate metabolism</keyword>
<dbReference type="Gene3D" id="3.40.50.720">
    <property type="entry name" value="NAD(P)-binding Rossmann-like Domain"/>
    <property type="match status" value="1"/>
</dbReference>
<dbReference type="FunCoup" id="A0A165GRX3">
    <property type="interactions" value="386"/>
</dbReference>
<dbReference type="PANTHER" id="PTHR43725">
    <property type="entry name" value="UDP-GLUCOSE 4-EPIMERASE"/>
    <property type="match status" value="1"/>
</dbReference>
<evidence type="ECO:0000256" key="4">
    <source>
        <dbReference type="ARBA" id="ARBA00005028"/>
    </source>
</evidence>
<reference evidence="14 15" key="1">
    <citation type="journal article" date="2016" name="Mol. Biol. Evol.">
        <title>Comparative Genomics of Early-Diverging Mushroom-Forming Fungi Provides Insights into the Origins of Lignocellulose Decay Capabilities.</title>
        <authorList>
            <person name="Nagy L.G."/>
            <person name="Riley R."/>
            <person name="Tritt A."/>
            <person name="Adam C."/>
            <person name="Daum C."/>
            <person name="Floudas D."/>
            <person name="Sun H."/>
            <person name="Yadav J.S."/>
            <person name="Pangilinan J."/>
            <person name="Larsson K.H."/>
            <person name="Matsuura K."/>
            <person name="Barry K."/>
            <person name="Labutti K."/>
            <person name="Kuo R."/>
            <person name="Ohm R.A."/>
            <person name="Bhattacharya S.S."/>
            <person name="Shirouzu T."/>
            <person name="Yoshinaga Y."/>
            <person name="Martin F.M."/>
            <person name="Grigoriev I.V."/>
            <person name="Hibbett D.S."/>
        </authorList>
    </citation>
    <scope>NUCLEOTIDE SEQUENCE [LARGE SCALE GENOMIC DNA]</scope>
    <source>
        <strain evidence="14 15">HHB12029</strain>
    </source>
</reference>
<dbReference type="AlphaFoldDB" id="A0A165GRX3"/>
<evidence type="ECO:0000256" key="2">
    <source>
        <dbReference type="ARBA" id="ARBA00001911"/>
    </source>
</evidence>
<evidence type="ECO:0000256" key="11">
    <source>
        <dbReference type="RuleBase" id="RU366046"/>
    </source>
</evidence>
<dbReference type="SUPFAM" id="SSF51735">
    <property type="entry name" value="NAD(P)-binding Rossmann-fold domains"/>
    <property type="match status" value="1"/>
</dbReference>
<dbReference type="CDD" id="cd05247">
    <property type="entry name" value="UDP_G4E_1_SDR_e"/>
    <property type="match status" value="1"/>
</dbReference>
<evidence type="ECO:0000313" key="14">
    <source>
        <dbReference type="EMBL" id="KZV90920.1"/>
    </source>
</evidence>
<feature type="region of interest" description="Disordered" evidence="12">
    <location>
        <begin position="364"/>
        <end position="393"/>
    </location>
</feature>
<evidence type="ECO:0000256" key="9">
    <source>
        <dbReference type="ARBA" id="ARBA00037955"/>
    </source>
</evidence>
<comment type="function">
    <text evidence="8">Mutarotase converts alpha-aldose to the beta-anomer. It is active on D-glucose, L-arabinose, D-xylose, D-galactose, maltose and lactose.</text>
</comment>
<dbReference type="InterPro" id="IPR036291">
    <property type="entry name" value="NAD(P)-bd_dom_sf"/>
</dbReference>
<dbReference type="UniPathway" id="UPA00214"/>
<evidence type="ECO:0000259" key="13">
    <source>
        <dbReference type="Pfam" id="PF01370"/>
    </source>
</evidence>
<comment type="pathway">
    <text evidence="4">Carbohydrate metabolism; hexose metabolism.</text>
</comment>